<gene>
    <name evidence="2" type="ORF">N186_08470</name>
</gene>
<evidence type="ECO:0000313" key="3">
    <source>
        <dbReference type="Proteomes" id="UP000015543"/>
    </source>
</evidence>
<sequence>MYTEKLAQFLGGKPKIIMCISVFHLLLGLLGFVSGIIFLTCFSYKVENAIMGITALLASFFGLVVGTSLLIGGSWAWWLTFIIEAMVLIVSVSTILVGDLWGLLGVLYSLAVFLILAKRDIRRYFGVEKKN</sequence>
<reference evidence="2 3" key="1">
    <citation type="journal article" date="2013" name="Genome Announc.">
        <title>Complete Genomic Sequence of 'Thermofilum adornatus' Strain 1910bT, a Hyperthermophilic Anaerobic Organotrophic Crenarchaeon.</title>
        <authorList>
            <person name="Dominova I.N."/>
            <person name="Kublanov I.V."/>
            <person name="Podosokorskaya O.A."/>
            <person name="Derbikova K.S."/>
            <person name="Patrushev M.V."/>
            <person name="Toshchakov S.V."/>
        </authorList>
    </citation>
    <scope>NUCLEOTIDE SEQUENCE [LARGE SCALE GENOMIC DNA]</scope>
    <source>
        <strain evidence="3">1910b</strain>
    </source>
</reference>
<accession>S6A614</accession>
<feature type="transmembrane region" description="Helical" evidence="1">
    <location>
        <begin position="50"/>
        <end position="71"/>
    </location>
</feature>
<feature type="transmembrane region" description="Helical" evidence="1">
    <location>
        <begin position="100"/>
        <end position="117"/>
    </location>
</feature>
<dbReference type="HOGENOM" id="CLU_1922909_0_0_2"/>
<evidence type="ECO:0000256" key="1">
    <source>
        <dbReference type="SAM" id="Phobius"/>
    </source>
</evidence>
<organism evidence="2 3">
    <name type="scientific">Thermofilum adornatum</name>
    <dbReference type="NCBI Taxonomy" id="1365176"/>
    <lineage>
        <taxon>Archaea</taxon>
        <taxon>Thermoproteota</taxon>
        <taxon>Thermoprotei</taxon>
        <taxon>Thermofilales</taxon>
        <taxon>Thermofilaceae</taxon>
        <taxon>Thermofilum</taxon>
    </lineage>
</organism>
<dbReference type="KEGG" id="thb:N186_08470"/>
<dbReference type="EMBL" id="CP006646">
    <property type="protein sequence ID" value="AGT36032.1"/>
    <property type="molecule type" value="Genomic_DNA"/>
</dbReference>
<proteinExistence type="predicted"/>
<keyword evidence="3" id="KW-1185">Reference proteome</keyword>
<evidence type="ECO:0008006" key="4">
    <source>
        <dbReference type="Google" id="ProtNLM"/>
    </source>
</evidence>
<evidence type="ECO:0000313" key="2">
    <source>
        <dbReference type="EMBL" id="AGT36032.1"/>
    </source>
</evidence>
<dbReference type="PATRIC" id="fig|1365176.7.peg.1675"/>
<dbReference type="eggNOG" id="arCOG09752">
    <property type="taxonomic scope" value="Archaea"/>
</dbReference>
<keyword evidence="1" id="KW-0812">Transmembrane</keyword>
<keyword evidence="1" id="KW-0472">Membrane</keyword>
<feature type="transmembrane region" description="Helical" evidence="1">
    <location>
        <begin position="16"/>
        <end position="38"/>
    </location>
</feature>
<name>S6A614_9CREN</name>
<protein>
    <recommendedName>
        <fullName evidence="4">DUF2127 domain-containing protein</fullName>
    </recommendedName>
</protein>
<dbReference type="AlphaFoldDB" id="S6A614"/>
<keyword evidence="1" id="KW-1133">Transmembrane helix</keyword>
<dbReference type="Proteomes" id="UP000015543">
    <property type="component" value="Chromosome"/>
</dbReference>